<dbReference type="EMBL" id="BJLQ01000022">
    <property type="protein sequence ID" value="GEA84946.1"/>
    <property type="molecule type" value="Genomic_DNA"/>
</dbReference>
<gene>
    <name evidence="4" type="ORF">CGE01nite_21970</name>
</gene>
<dbReference type="AlphaFoldDB" id="A0A4Y3KMR6"/>
<dbReference type="SUPFAM" id="SSF55729">
    <property type="entry name" value="Acyl-CoA N-acyltransferases (Nat)"/>
    <property type="match status" value="1"/>
</dbReference>
<evidence type="ECO:0000259" key="3">
    <source>
        <dbReference type="PROSITE" id="PS51186"/>
    </source>
</evidence>
<keyword evidence="2" id="KW-0012">Acyltransferase</keyword>
<keyword evidence="5" id="KW-1185">Reference proteome</keyword>
<dbReference type="InterPro" id="IPR016181">
    <property type="entry name" value="Acyl_CoA_acyltransferase"/>
</dbReference>
<name>A0A4Y3KMR6_9CELL</name>
<protein>
    <submittedName>
        <fullName evidence="4">N-acetyltransferase</fullName>
    </submittedName>
</protein>
<dbReference type="InterPro" id="IPR000182">
    <property type="entry name" value="GNAT_dom"/>
</dbReference>
<dbReference type="PANTHER" id="PTHR43877">
    <property type="entry name" value="AMINOALKYLPHOSPHONATE N-ACETYLTRANSFERASE-RELATED-RELATED"/>
    <property type="match status" value="1"/>
</dbReference>
<dbReference type="Proteomes" id="UP000320461">
    <property type="component" value="Unassembled WGS sequence"/>
</dbReference>
<dbReference type="PROSITE" id="PS51186">
    <property type="entry name" value="GNAT"/>
    <property type="match status" value="1"/>
</dbReference>
<dbReference type="Pfam" id="PF00583">
    <property type="entry name" value="Acetyltransf_1"/>
    <property type="match status" value="1"/>
</dbReference>
<accession>A0A4Y3KMR6</accession>
<dbReference type="Gene3D" id="3.40.630.30">
    <property type="match status" value="1"/>
</dbReference>
<organism evidence="4 5">
    <name type="scientific">Cellulomonas gelida</name>
    <dbReference type="NCBI Taxonomy" id="1712"/>
    <lineage>
        <taxon>Bacteria</taxon>
        <taxon>Bacillati</taxon>
        <taxon>Actinomycetota</taxon>
        <taxon>Actinomycetes</taxon>
        <taxon>Micrococcales</taxon>
        <taxon>Cellulomonadaceae</taxon>
        <taxon>Cellulomonas</taxon>
    </lineage>
</organism>
<evidence type="ECO:0000256" key="1">
    <source>
        <dbReference type="ARBA" id="ARBA00022679"/>
    </source>
</evidence>
<reference evidence="4 5" key="1">
    <citation type="submission" date="2019-06" db="EMBL/GenBank/DDBJ databases">
        <title>Whole genome shotgun sequence of Cellulomonas gelida NBRC 3748.</title>
        <authorList>
            <person name="Hosoyama A."/>
            <person name="Uohara A."/>
            <person name="Ohji S."/>
            <person name="Ichikawa N."/>
        </authorList>
    </citation>
    <scope>NUCLEOTIDE SEQUENCE [LARGE SCALE GENOMIC DNA]</scope>
    <source>
        <strain evidence="4 5">NBRC 3748</strain>
    </source>
</reference>
<dbReference type="GO" id="GO:0016747">
    <property type="term" value="F:acyltransferase activity, transferring groups other than amino-acyl groups"/>
    <property type="evidence" value="ECO:0007669"/>
    <property type="project" value="InterPro"/>
</dbReference>
<evidence type="ECO:0000256" key="2">
    <source>
        <dbReference type="ARBA" id="ARBA00023315"/>
    </source>
</evidence>
<keyword evidence="1 4" id="KW-0808">Transferase</keyword>
<dbReference type="PANTHER" id="PTHR43877:SF1">
    <property type="entry name" value="ACETYLTRANSFERASE"/>
    <property type="match status" value="1"/>
</dbReference>
<sequence length="182" mass="20367">MWFVVTVLVRPARRDDAAALAELAALTFPLACPPGSTPEDQRVFVETVLSQSSFEGYLTDGRRTVLVAQDDESEQLEGYAMLVSGMPADTDVRSALSLWPTVELSKCYVRPQRHGAGVADLLMGASLDDARDRRAVGCWLGVNQLNERAQRFYHRHGFRRVGTKHFRVGSRIEDDYVLERVL</sequence>
<dbReference type="InterPro" id="IPR050832">
    <property type="entry name" value="Bact_Acetyltransf"/>
</dbReference>
<evidence type="ECO:0000313" key="5">
    <source>
        <dbReference type="Proteomes" id="UP000320461"/>
    </source>
</evidence>
<comment type="caution">
    <text evidence="4">The sequence shown here is derived from an EMBL/GenBank/DDBJ whole genome shotgun (WGS) entry which is preliminary data.</text>
</comment>
<feature type="domain" description="N-acetyltransferase" evidence="3">
    <location>
        <begin position="7"/>
        <end position="182"/>
    </location>
</feature>
<evidence type="ECO:0000313" key="4">
    <source>
        <dbReference type="EMBL" id="GEA84946.1"/>
    </source>
</evidence>
<proteinExistence type="predicted"/>